<protein>
    <submittedName>
        <fullName evidence="2">Uncharacterized protein</fullName>
    </submittedName>
</protein>
<keyword evidence="3" id="KW-1185">Reference proteome</keyword>
<feature type="compositionally biased region" description="Basic and acidic residues" evidence="1">
    <location>
        <begin position="1"/>
        <end position="11"/>
    </location>
</feature>
<dbReference type="Proteomes" id="UP001335648">
    <property type="component" value="Unassembled WGS sequence"/>
</dbReference>
<name>A0AAN8GQK1_9TELE</name>
<proteinExistence type="predicted"/>
<evidence type="ECO:0000313" key="3">
    <source>
        <dbReference type="Proteomes" id="UP001335648"/>
    </source>
</evidence>
<comment type="caution">
    <text evidence="2">The sequence shown here is derived from an EMBL/GenBank/DDBJ whole genome shotgun (WGS) entry which is preliminary data.</text>
</comment>
<dbReference type="EMBL" id="JAULUE010002059">
    <property type="protein sequence ID" value="KAK5886748.1"/>
    <property type="molecule type" value="Genomic_DNA"/>
</dbReference>
<dbReference type="AlphaFoldDB" id="A0AAN8GQK1"/>
<reference evidence="2 3" key="1">
    <citation type="journal article" date="2023" name="Mol. Biol. Evol.">
        <title>Genomics of Secondarily Temperate Adaptation in the Only Non-Antarctic Icefish.</title>
        <authorList>
            <person name="Rivera-Colon A.G."/>
            <person name="Rayamajhi N."/>
            <person name="Minhas B.F."/>
            <person name="Madrigal G."/>
            <person name="Bilyk K.T."/>
            <person name="Yoon V."/>
            <person name="Hune M."/>
            <person name="Gregory S."/>
            <person name="Cheng C.H.C."/>
            <person name="Catchen J.M."/>
        </authorList>
    </citation>
    <scope>NUCLEOTIDE SEQUENCE [LARGE SCALE GENOMIC DNA]</scope>
    <source>
        <strain evidence="2">JC2023a</strain>
    </source>
</reference>
<evidence type="ECO:0000313" key="2">
    <source>
        <dbReference type="EMBL" id="KAK5886748.1"/>
    </source>
</evidence>
<gene>
    <name evidence="2" type="ORF">CesoFtcFv8_017752</name>
</gene>
<sequence length="201" mass="22033">MSHTLKADRSISSRLRAGESVAMMEDTASRSQSPDILKRPLLSRWFESLVAGLPSVPSLLHGKNNNSLLVVSSGSAQLERKHGEDGKRERRVHEHLQVHVCGVKTEQRNVKRRGKWITAAGAARPPTATVTASECGGGLPTAPANHACYWAGSAEAEGTPKLFLFFFSMTLIVHTHGLDVTLCVVIQRHEDVFVQSFFKHT</sequence>
<feature type="region of interest" description="Disordered" evidence="1">
    <location>
        <begin position="1"/>
        <end position="31"/>
    </location>
</feature>
<accession>A0AAN8GQK1</accession>
<evidence type="ECO:0000256" key="1">
    <source>
        <dbReference type="SAM" id="MobiDB-lite"/>
    </source>
</evidence>
<organism evidence="2 3">
    <name type="scientific">Champsocephalus esox</name>
    <name type="common">pike icefish</name>
    <dbReference type="NCBI Taxonomy" id="159716"/>
    <lineage>
        <taxon>Eukaryota</taxon>
        <taxon>Metazoa</taxon>
        <taxon>Chordata</taxon>
        <taxon>Craniata</taxon>
        <taxon>Vertebrata</taxon>
        <taxon>Euteleostomi</taxon>
        <taxon>Actinopterygii</taxon>
        <taxon>Neopterygii</taxon>
        <taxon>Teleostei</taxon>
        <taxon>Neoteleostei</taxon>
        <taxon>Acanthomorphata</taxon>
        <taxon>Eupercaria</taxon>
        <taxon>Perciformes</taxon>
        <taxon>Notothenioidei</taxon>
        <taxon>Channichthyidae</taxon>
        <taxon>Champsocephalus</taxon>
    </lineage>
</organism>